<comment type="caution">
    <text evidence="1">The sequence shown here is derived from an EMBL/GenBank/DDBJ whole genome shotgun (WGS) entry which is preliminary data.</text>
</comment>
<proteinExistence type="predicted"/>
<dbReference type="EMBL" id="BARU01016594">
    <property type="protein sequence ID" value="GAH50256.1"/>
    <property type="molecule type" value="Genomic_DNA"/>
</dbReference>
<name>X1FX78_9ZZZZ</name>
<gene>
    <name evidence="1" type="ORF">S03H2_27576</name>
</gene>
<organism evidence="1">
    <name type="scientific">marine sediment metagenome</name>
    <dbReference type="NCBI Taxonomy" id="412755"/>
    <lineage>
        <taxon>unclassified sequences</taxon>
        <taxon>metagenomes</taxon>
        <taxon>ecological metagenomes</taxon>
    </lineage>
</organism>
<dbReference type="AlphaFoldDB" id="X1FX78"/>
<protein>
    <submittedName>
        <fullName evidence="1">Uncharacterized protein</fullName>
    </submittedName>
</protein>
<sequence>MTLDPPFVREPKQTVFVQISSQIKINLFEGGRVAELRCFDQPYKLAVVPVIPLGVHQMA</sequence>
<accession>X1FX78</accession>
<reference evidence="1" key="1">
    <citation type="journal article" date="2014" name="Front. Microbiol.">
        <title>High frequency of phylogenetically diverse reductive dehalogenase-homologous genes in deep subseafloor sedimentary metagenomes.</title>
        <authorList>
            <person name="Kawai M."/>
            <person name="Futagami T."/>
            <person name="Toyoda A."/>
            <person name="Takaki Y."/>
            <person name="Nishi S."/>
            <person name="Hori S."/>
            <person name="Arai W."/>
            <person name="Tsubouchi T."/>
            <person name="Morono Y."/>
            <person name="Uchiyama I."/>
            <person name="Ito T."/>
            <person name="Fujiyama A."/>
            <person name="Inagaki F."/>
            <person name="Takami H."/>
        </authorList>
    </citation>
    <scope>NUCLEOTIDE SEQUENCE</scope>
    <source>
        <strain evidence="1">Expedition CK06-06</strain>
    </source>
</reference>
<evidence type="ECO:0000313" key="1">
    <source>
        <dbReference type="EMBL" id="GAH50256.1"/>
    </source>
</evidence>